<comment type="caution">
    <text evidence="2">The sequence shown here is derived from an EMBL/GenBank/DDBJ whole genome shotgun (WGS) entry which is preliminary data.</text>
</comment>
<name>A0ABQ4BXM7_9ACTN</name>
<evidence type="ECO:0000313" key="3">
    <source>
        <dbReference type="Proteomes" id="UP000624325"/>
    </source>
</evidence>
<evidence type="ECO:0000256" key="1">
    <source>
        <dbReference type="SAM" id="MobiDB-lite"/>
    </source>
</evidence>
<organism evidence="2 3">
    <name type="scientific">Asanoa iriomotensis</name>
    <dbReference type="NCBI Taxonomy" id="234613"/>
    <lineage>
        <taxon>Bacteria</taxon>
        <taxon>Bacillati</taxon>
        <taxon>Actinomycetota</taxon>
        <taxon>Actinomycetes</taxon>
        <taxon>Micromonosporales</taxon>
        <taxon>Micromonosporaceae</taxon>
        <taxon>Asanoa</taxon>
    </lineage>
</organism>
<gene>
    <name evidence="2" type="ORF">Air01nite_13860</name>
</gene>
<dbReference type="EMBL" id="BONC01000006">
    <property type="protein sequence ID" value="GIF55291.1"/>
    <property type="molecule type" value="Genomic_DNA"/>
</dbReference>
<sequence>MPRRGHSTTIGKFAKVFHDRRASDIRMLGELLRREQRAKSATREENTARKPGTVLR</sequence>
<proteinExistence type="predicted"/>
<feature type="compositionally biased region" description="Basic and acidic residues" evidence="1">
    <location>
        <begin position="35"/>
        <end position="48"/>
    </location>
</feature>
<feature type="region of interest" description="Disordered" evidence="1">
    <location>
        <begin position="35"/>
        <end position="56"/>
    </location>
</feature>
<dbReference type="RefSeq" id="WP_203701094.1">
    <property type="nucleotide sequence ID" value="NZ_BAAALU010000012.1"/>
</dbReference>
<protein>
    <submittedName>
        <fullName evidence="2">Uncharacterized protein</fullName>
    </submittedName>
</protein>
<dbReference type="Proteomes" id="UP000624325">
    <property type="component" value="Unassembled WGS sequence"/>
</dbReference>
<accession>A0ABQ4BXM7</accession>
<evidence type="ECO:0000313" key="2">
    <source>
        <dbReference type="EMBL" id="GIF55291.1"/>
    </source>
</evidence>
<keyword evidence="3" id="KW-1185">Reference proteome</keyword>
<reference evidence="2 3" key="1">
    <citation type="submission" date="2021-01" db="EMBL/GenBank/DDBJ databases">
        <title>Whole genome shotgun sequence of Asanoa iriomotensis NBRC 100142.</title>
        <authorList>
            <person name="Komaki H."/>
            <person name="Tamura T."/>
        </authorList>
    </citation>
    <scope>NUCLEOTIDE SEQUENCE [LARGE SCALE GENOMIC DNA]</scope>
    <source>
        <strain evidence="2 3">NBRC 100142</strain>
    </source>
</reference>